<dbReference type="EMBL" id="FOAZ01000004">
    <property type="protein sequence ID" value="SEK86827.1"/>
    <property type="molecule type" value="Genomic_DNA"/>
</dbReference>
<gene>
    <name evidence="2" type="ORF">SAMN05414137_10474</name>
</gene>
<reference evidence="3" key="1">
    <citation type="submission" date="2016-10" db="EMBL/GenBank/DDBJ databases">
        <authorList>
            <person name="Varghese N."/>
        </authorList>
    </citation>
    <scope>NUCLEOTIDE SEQUENCE [LARGE SCALE GENOMIC DNA]</scope>
    <source>
        <strain evidence="3">DSM 45096 / BCRC 16803 / CGMCC 4.1857 / CIP 109030 / JCM 12277 / KCTC 19219 / NBRC 100920 / 33214</strain>
    </source>
</reference>
<name>A0A1H7KLL0_STRJI</name>
<sequence length="159" mass="18126">MSMTNDDIAGMLFTQLRELSDRDEVTRLCDRYVFHLDRDRYDDSWLGTVFTDDAQLSFPFGEYHGLSGIAEFQEMTRRVERTHHISANHVIELEGDSARVRAQLTAVHVPRAAAPSEHFGIGGHYHADLVRGEQGWRIRKFVFELAWQSGHAPGIEEAA</sequence>
<dbReference type="InterPro" id="IPR037401">
    <property type="entry name" value="SnoaL-like"/>
</dbReference>
<protein>
    <submittedName>
        <fullName evidence="2">SnoaL-like domain-containing protein</fullName>
    </submittedName>
</protein>
<keyword evidence="3" id="KW-1185">Reference proteome</keyword>
<evidence type="ECO:0000313" key="3">
    <source>
        <dbReference type="Proteomes" id="UP000183015"/>
    </source>
</evidence>
<dbReference type="SUPFAM" id="SSF54427">
    <property type="entry name" value="NTF2-like"/>
    <property type="match status" value="1"/>
</dbReference>
<dbReference type="Gene3D" id="3.10.450.50">
    <property type="match status" value="1"/>
</dbReference>
<accession>A0A1H7KLL0</accession>
<dbReference type="Pfam" id="PF13577">
    <property type="entry name" value="SnoaL_4"/>
    <property type="match status" value="1"/>
</dbReference>
<dbReference type="AlphaFoldDB" id="A0A1H7KLL0"/>
<proteinExistence type="predicted"/>
<dbReference type="RefSeq" id="WP_143094248.1">
    <property type="nucleotide sequence ID" value="NZ_BBPN01000001.1"/>
</dbReference>
<dbReference type="OrthoDB" id="2599042at2"/>
<feature type="domain" description="SnoaL-like" evidence="1">
    <location>
        <begin position="17"/>
        <end position="141"/>
    </location>
</feature>
<evidence type="ECO:0000259" key="1">
    <source>
        <dbReference type="Pfam" id="PF13577"/>
    </source>
</evidence>
<evidence type="ECO:0000313" key="2">
    <source>
        <dbReference type="EMBL" id="SEK86827.1"/>
    </source>
</evidence>
<organism evidence="2 3">
    <name type="scientific">Streptacidiphilus jiangxiensis</name>
    <dbReference type="NCBI Taxonomy" id="235985"/>
    <lineage>
        <taxon>Bacteria</taxon>
        <taxon>Bacillati</taxon>
        <taxon>Actinomycetota</taxon>
        <taxon>Actinomycetes</taxon>
        <taxon>Kitasatosporales</taxon>
        <taxon>Streptomycetaceae</taxon>
        <taxon>Streptacidiphilus</taxon>
    </lineage>
</organism>
<dbReference type="eggNOG" id="COG5517">
    <property type="taxonomic scope" value="Bacteria"/>
</dbReference>
<dbReference type="STRING" id="235985.SAMN05414137_10474"/>
<dbReference type="InterPro" id="IPR032710">
    <property type="entry name" value="NTF2-like_dom_sf"/>
</dbReference>
<dbReference type="CDD" id="cd00531">
    <property type="entry name" value="NTF2_like"/>
    <property type="match status" value="1"/>
</dbReference>
<dbReference type="Proteomes" id="UP000183015">
    <property type="component" value="Unassembled WGS sequence"/>
</dbReference>